<evidence type="ECO:0000256" key="2">
    <source>
        <dbReference type="ARBA" id="ARBA00022630"/>
    </source>
</evidence>
<evidence type="ECO:0000256" key="4">
    <source>
        <dbReference type="ARBA" id="ARBA00023002"/>
    </source>
</evidence>
<feature type="binding site" evidence="5">
    <location>
        <position position="204"/>
    </location>
    <ligand>
        <name>FMN</name>
        <dbReference type="ChEBI" id="CHEBI:58210"/>
    </ligand>
</feature>
<sequence length="221" mass="24280">MTAEPNLRQWLRDLPVFDRDRLPEFDPEAVPATPAELYLDWLRTAVDAGVQAPHAMVLSTAGTDGRVTARTLILKDVDADTWCVATSAHSPKAAQLAENPAAALTTFWGPLGRQIRITGEMSDLGDAAGAADFHARPPGSRAAALVGRQSEELTDRQAYWDAFAAALETVQADPGIELPSWRAYGLRAESVEFWQATPDAGQIRLRYRRTGTDWDKELLWP</sequence>
<comment type="similarity">
    <text evidence="1">Belongs to the pyridoxamine 5'-phosphate oxidase family.</text>
</comment>
<accession>A0A9D2EHV1</accession>
<dbReference type="GO" id="GO:0004733">
    <property type="term" value="F:pyridoxamine phosphate oxidase activity"/>
    <property type="evidence" value="ECO:0007669"/>
    <property type="project" value="UniProtKB-EC"/>
</dbReference>
<gene>
    <name evidence="8" type="ORF">H9815_18555</name>
</gene>
<dbReference type="EMBL" id="DXBY01000320">
    <property type="protein sequence ID" value="HIZ37782.1"/>
    <property type="molecule type" value="Genomic_DNA"/>
</dbReference>
<dbReference type="InterPro" id="IPR019576">
    <property type="entry name" value="Pyridoxamine_oxidase_dimer_C"/>
</dbReference>
<evidence type="ECO:0000313" key="9">
    <source>
        <dbReference type="Proteomes" id="UP000824037"/>
    </source>
</evidence>
<dbReference type="NCBIfam" id="NF004231">
    <property type="entry name" value="PRK05679.1"/>
    <property type="match status" value="1"/>
</dbReference>
<dbReference type="Pfam" id="PF10590">
    <property type="entry name" value="PNP_phzG_C"/>
    <property type="match status" value="1"/>
</dbReference>
<feature type="domain" description="Pyridoxamine 5'-phosphate oxidase N-terminal" evidence="6">
    <location>
        <begin position="44"/>
        <end position="165"/>
    </location>
</feature>
<evidence type="ECO:0000256" key="3">
    <source>
        <dbReference type="ARBA" id="ARBA00022643"/>
    </source>
</evidence>
<dbReference type="Proteomes" id="UP000824037">
    <property type="component" value="Unassembled WGS sequence"/>
</dbReference>
<dbReference type="Gene3D" id="2.30.110.10">
    <property type="entry name" value="Electron Transport, Fmn-binding Protein, Chain A"/>
    <property type="match status" value="1"/>
</dbReference>
<dbReference type="GO" id="GO:0010181">
    <property type="term" value="F:FMN binding"/>
    <property type="evidence" value="ECO:0007669"/>
    <property type="project" value="InterPro"/>
</dbReference>
<feature type="domain" description="Pyridoxine 5'-phosphate oxidase dimerisation C-terminal" evidence="7">
    <location>
        <begin position="181"/>
        <end position="221"/>
    </location>
</feature>
<dbReference type="Pfam" id="PF01243">
    <property type="entry name" value="PNPOx_N"/>
    <property type="match status" value="1"/>
</dbReference>
<dbReference type="InterPro" id="IPR011576">
    <property type="entry name" value="Pyridox_Oxase_N"/>
</dbReference>
<reference evidence="8" key="1">
    <citation type="journal article" date="2021" name="PeerJ">
        <title>Extensive microbial diversity within the chicken gut microbiome revealed by metagenomics and culture.</title>
        <authorList>
            <person name="Gilroy R."/>
            <person name="Ravi A."/>
            <person name="Getino M."/>
            <person name="Pursley I."/>
            <person name="Horton D.L."/>
            <person name="Alikhan N.F."/>
            <person name="Baker D."/>
            <person name="Gharbi K."/>
            <person name="Hall N."/>
            <person name="Watson M."/>
            <person name="Adriaenssens E.M."/>
            <person name="Foster-Nyarko E."/>
            <person name="Jarju S."/>
            <person name="Secka A."/>
            <person name="Antonio M."/>
            <person name="Oren A."/>
            <person name="Chaudhuri R.R."/>
            <person name="La Ragione R."/>
            <person name="Hildebrand F."/>
            <person name="Pallen M.J."/>
        </authorList>
    </citation>
    <scope>NUCLEOTIDE SEQUENCE</scope>
    <source>
        <strain evidence="8">ChiGjej4B4-7305</strain>
    </source>
</reference>
<evidence type="ECO:0000259" key="6">
    <source>
        <dbReference type="Pfam" id="PF01243"/>
    </source>
</evidence>
<evidence type="ECO:0000256" key="5">
    <source>
        <dbReference type="PIRSR" id="PIRSR000190-2"/>
    </source>
</evidence>
<feature type="binding site" evidence="5">
    <location>
        <begin position="70"/>
        <end position="75"/>
    </location>
    <ligand>
        <name>FMN</name>
        <dbReference type="ChEBI" id="CHEBI:58210"/>
    </ligand>
</feature>
<keyword evidence="2" id="KW-0285">Flavoprotein</keyword>
<dbReference type="InterPro" id="IPR012349">
    <property type="entry name" value="Split_barrel_FMN-bd"/>
</dbReference>
<dbReference type="PANTHER" id="PTHR10851:SF0">
    <property type="entry name" value="PYRIDOXINE-5'-PHOSPHATE OXIDASE"/>
    <property type="match status" value="1"/>
</dbReference>
<dbReference type="InterPro" id="IPR000659">
    <property type="entry name" value="Pyridox_Oxase"/>
</dbReference>
<dbReference type="AlphaFoldDB" id="A0A9D2EHV1"/>
<feature type="binding site" evidence="5">
    <location>
        <position position="92"/>
    </location>
    <ligand>
        <name>FMN</name>
        <dbReference type="ChEBI" id="CHEBI:58210"/>
    </ligand>
</feature>
<feature type="binding site" evidence="5">
    <location>
        <position position="194"/>
    </location>
    <ligand>
        <name>FMN</name>
        <dbReference type="ChEBI" id="CHEBI:58210"/>
    </ligand>
</feature>
<dbReference type="EC" id="1.4.3.5" evidence="8"/>
<keyword evidence="4 8" id="KW-0560">Oxidoreductase</keyword>
<evidence type="ECO:0000313" key="8">
    <source>
        <dbReference type="EMBL" id="HIZ37782.1"/>
    </source>
</evidence>
<evidence type="ECO:0000256" key="1">
    <source>
        <dbReference type="ARBA" id="ARBA00007301"/>
    </source>
</evidence>
<protein>
    <submittedName>
        <fullName evidence="8">Pyridoxal 5'-phosphate synthase</fullName>
        <ecNumber evidence="8">1.4.3.5</ecNumber>
    </submittedName>
</protein>
<feature type="binding site" evidence="5">
    <location>
        <position position="114"/>
    </location>
    <ligand>
        <name>FMN</name>
        <dbReference type="ChEBI" id="CHEBI:58210"/>
    </ligand>
</feature>
<name>A0A9D2EHV1_9MICO</name>
<comment type="cofactor">
    <cofactor evidence="5">
        <name>FMN</name>
        <dbReference type="ChEBI" id="CHEBI:58210"/>
    </cofactor>
    <text evidence="5">Binds 1 FMN per subunit.</text>
</comment>
<keyword evidence="3 5" id="KW-0288">FMN</keyword>
<dbReference type="PIRSF" id="PIRSF000190">
    <property type="entry name" value="Pyd_amn-ph_oxd"/>
    <property type="match status" value="1"/>
</dbReference>
<comment type="caution">
    <text evidence="8">The sequence shown here is derived from an EMBL/GenBank/DDBJ whole genome shotgun (WGS) entry which is preliminary data.</text>
</comment>
<dbReference type="SUPFAM" id="SSF50475">
    <property type="entry name" value="FMN-binding split barrel"/>
    <property type="match status" value="1"/>
</dbReference>
<proteinExistence type="inferred from homology"/>
<feature type="binding site" evidence="5">
    <location>
        <begin position="149"/>
        <end position="150"/>
    </location>
    <ligand>
        <name>FMN</name>
        <dbReference type="ChEBI" id="CHEBI:58210"/>
    </ligand>
</feature>
<evidence type="ECO:0000259" key="7">
    <source>
        <dbReference type="Pfam" id="PF10590"/>
    </source>
</evidence>
<dbReference type="PANTHER" id="PTHR10851">
    <property type="entry name" value="PYRIDOXINE-5-PHOSPHATE OXIDASE"/>
    <property type="match status" value="1"/>
</dbReference>
<dbReference type="GO" id="GO:0008615">
    <property type="term" value="P:pyridoxine biosynthetic process"/>
    <property type="evidence" value="ECO:0007669"/>
    <property type="project" value="InterPro"/>
</dbReference>
<reference evidence="8" key="2">
    <citation type="submission" date="2021-04" db="EMBL/GenBank/DDBJ databases">
        <authorList>
            <person name="Gilroy R."/>
        </authorList>
    </citation>
    <scope>NUCLEOTIDE SEQUENCE</scope>
    <source>
        <strain evidence="8">ChiGjej4B4-7305</strain>
    </source>
</reference>
<organism evidence="8 9">
    <name type="scientific">Candidatus Ruania gallistercoris</name>
    <dbReference type="NCBI Taxonomy" id="2838746"/>
    <lineage>
        <taxon>Bacteria</taxon>
        <taxon>Bacillati</taxon>
        <taxon>Actinomycetota</taxon>
        <taxon>Actinomycetes</taxon>
        <taxon>Micrococcales</taxon>
        <taxon>Ruaniaceae</taxon>
        <taxon>Ruania</taxon>
    </lineage>
</organism>